<dbReference type="PANTHER" id="PTHR12486:SF5">
    <property type="entry name" value="ADENOSINE 5'-MONOPHOSPHORAMIDASE HINT3"/>
    <property type="match status" value="1"/>
</dbReference>
<dbReference type="GO" id="GO:0016787">
    <property type="term" value="F:hydrolase activity"/>
    <property type="evidence" value="ECO:0007669"/>
    <property type="project" value="UniProtKB-KW"/>
</dbReference>
<comment type="caution">
    <text evidence="10">The sequence shown here is derived from an EMBL/GenBank/DDBJ whole genome shotgun (WGS) entry which is preliminary data.</text>
</comment>
<dbReference type="FunCoup" id="A0A5N4AHM2">
    <property type="interactions" value="976"/>
</dbReference>
<proteinExistence type="inferred from homology"/>
<dbReference type="PROSITE" id="PS51084">
    <property type="entry name" value="HIT_2"/>
    <property type="match status" value="1"/>
</dbReference>
<evidence type="ECO:0000256" key="8">
    <source>
        <dbReference type="PROSITE-ProRule" id="PRU00464"/>
    </source>
</evidence>
<evidence type="ECO:0000256" key="6">
    <source>
        <dbReference type="ARBA" id="ARBA00042361"/>
    </source>
</evidence>
<dbReference type="InterPro" id="IPR036265">
    <property type="entry name" value="HIT-like_sf"/>
</dbReference>
<evidence type="ECO:0000256" key="4">
    <source>
        <dbReference type="ARBA" id="ARBA00025764"/>
    </source>
</evidence>
<dbReference type="InterPro" id="IPR011146">
    <property type="entry name" value="HIT-like"/>
</dbReference>
<dbReference type="Pfam" id="PF11969">
    <property type="entry name" value="DcpS_C"/>
    <property type="match status" value="1"/>
</dbReference>
<dbReference type="Gene3D" id="3.30.428.10">
    <property type="entry name" value="HIT-like"/>
    <property type="match status" value="1"/>
</dbReference>
<dbReference type="GO" id="GO:0000166">
    <property type="term" value="F:nucleotide binding"/>
    <property type="evidence" value="ECO:0007669"/>
    <property type="project" value="UniProtKB-KW"/>
</dbReference>
<evidence type="ECO:0000259" key="9">
    <source>
        <dbReference type="PROSITE" id="PS51084"/>
    </source>
</evidence>
<dbReference type="EMBL" id="VVIM01000007">
    <property type="protein sequence ID" value="KAB0796803.1"/>
    <property type="molecule type" value="Genomic_DNA"/>
</dbReference>
<protein>
    <recommendedName>
        <fullName evidence="5">Adenosine 5'-monophosphoramidase HINT3</fullName>
    </recommendedName>
    <alternativeName>
        <fullName evidence="6">Histidine triad nucleotide-binding protein 3</fullName>
    </alternativeName>
</protein>
<evidence type="ECO:0000313" key="11">
    <source>
        <dbReference type="Proteomes" id="UP000327044"/>
    </source>
</evidence>
<dbReference type="Proteomes" id="UP000327044">
    <property type="component" value="Unassembled WGS sequence"/>
</dbReference>
<evidence type="ECO:0000256" key="3">
    <source>
        <dbReference type="ARBA" id="ARBA00024472"/>
    </source>
</evidence>
<feature type="domain" description="HIT" evidence="9">
    <location>
        <begin position="54"/>
        <end position="160"/>
    </location>
</feature>
<dbReference type="PANTHER" id="PTHR12486">
    <property type="entry name" value="APRATAXIN-RELATED"/>
    <property type="match status" value="1"/>
</dbReference>
<comment type="catalytic activity">
    <reaction evidence="3">
        <text>adenosine 5'-phosphoramidate + H2O = NH4(+) + AMP</text>
        <dbReference type="Rhea" id="RHEA:67916"/>
        <dbReference type="ChEBI" id="CHEBI:15377"/>
        <dbReference type="ChEBI" id="CHEBI:28938"/>
        <dbReference type="ChEBI" id="CHEBI:57890"/>
        <dbReference type="ChEBI" id="CHEBI:456215"/>
    </reaction>
</comment>
<evidence type="ECO:0000256" key="5">
    <source>
        <dbReference type="ARBA" id="ARBA00039802"/>
    </source>
</evidence>
<evidence type="ECO:0000256" key="1">
    <source>
        <dbReference type="ARBA" id="ARBA00022741"/>
    </source>
</evidence>
<evidence type="ECO:0000256" key="7">
    <source>
        <dbReference type="PIRSR" id="PIRSR601310-1"/>
    </source>
</evidence>
<accession>A0A5N4AHM2</accession>
<feature type="short sequence motif" description="Histidine triad motif" evidence="8">
    <location>
        <begin position="145"/>
        <end position="149"/>
    </location>
</feature>
<dbReference type="PRINTS" id="PR00332">
    <property type="entry name" value="HISTRIAD"/>
</dbReference>
<keyword evidence="1" id="KW-0547">Nucleotide-binding</keyword>
<dbReference type="AlphaFoldDB" id="A0A5N4AHM2"/>
<dbReference type="InParanoid" id="A0A5N4AHM2"/>
<gene>
    <name evidence="10" type="ORF">PPYR_10864</name>
</gene>
<comment type="similarity">
    <text evidence="4">Belongs to the HINT family.</text>
</comment>
<reference evidence="10 11" key="1">
    <citation type="journal article" date="2018" name="Elife">
        <title>Firefly genomes illuminate parallel origins of bioluminescence in beetles.</title>
        <authorList>
            <person name="Fallon T.R."/>
            <person name="Lower S.E."/>
            <person name="Chang C.H."/>
            <person name="Bessho-Uehara M."/>
            <person name="Martin G.J."/>
            <person name="Bewick A.J."/>
            <person name="Behringer M."/>
            <person name="Debat H.J."/>
            <person name="Wong I."/>
            <person name="Day J.C."/>
            <person name="Suvorov A."/>
            <person name="Silva C.J."/>
            <person name="Stanger-Hall K.F."/>
            <person name="Hall D.W."/>
            <person name="Schmitz R.J."/>
            <person name="Nelson D.R."/>
            <person name="Lewis S.M."/>
            <person name="Shigenobu S."/>
            <person name="Bybee S.M."/>
            <person name="Larracuente A.M."/>
            <person name="Oba Y."/>
            <person name="Weng J.K."/>
        </authorList>
    </citation>
    <scope>NUCLEOTIDE SEQUENCE [LARGE SCALE GENOMIC DNA]</scope>
    <source>
        <strain evidence="10">1611_PpyrPB1</strain>
        <tissue evidence="10">Whole body</tissue>
    </source>
</reference>
<dbReference type="SUPFAM" id="SSF54197">
    <property type="entry name" value="HIT-like"/>
    <property type="match status" value="1"/>
</dbReference>
<name>A0A5N4AHM2_PHOPY</name>
<keyword evidence="11" id="KW-1185">Reference proteome</keyword>
<dbReference type="InterPro" id="IPR001310">
    <property type="entry name" value="Histidine_triad_HIT"/>
</dbReference>
<evidence type="ECO:0000256" key="2">
    <source>
        <dbReference type="ARBA" id="ARBA00022801"/>
    </source>
</evidence>
<organism evidence="10 11">
    <name type="scientific">Photinus pyralis</name>
    <name type="common">Common eastern firefly</name>
    <name type="synonym">Lampyris pyralis</name>
    <dbReference type="NCBI Taxonomy" id="7054"/>
    <lineage>
        <taxon>Eukaryota</taxon>
        <taxon>Metazoa</taxon>
        <taxon>Ecdysozoa</taxon>
        <taxon>Arthropoda</taxon>
        <taxon>Hexapoda</taxon>
        <taxon>Insecta</taxon>
        <taxon>Pterygota</taxon>
        <taxon>Neoptera</taxon>
        <taxon>Endopterygota</taxon>
        <taxon>Coleoptera</taxon>
        <taxon>Polyphaga</taxon>
        <taxon>Elateriformia</taxon>
        <taxon>Elateroidea</taxon>
        <taxon>Lampyridae</taxon>
        <taxon>Lampyrinae</taxon>
        <taxon>Photinus</taxon>
    </lineage>
</organism>
<keyword evidence="2" id="KW-0378">Hydrolase</keyword>
<evidence type="ECO:0000313" key="10">
    <source>
        <dbReference type="EMBL" id="KAB0796803.1"/>
    </source>
</evidence>
<sequence>MRPEFMLHVLSILVNRSLRSSRVHNYAARYQDNCASQTRRETAPARFKMASDCIFCNIISGKHPNELIYEDEELVIFKDIKPAAEHHYLAVTKRHIKNVNELTTNDKELVEKLMEVGKRVLQELGADVNDLRMGFHVPPFNSISHLHLHLITPTTGMGFLSRRIFQPNTWWFATAEYILANLKKPSHI</sequence>
<feature type="active site" description="Tele-AMP-histidine intermediate" evidence="7">
    <location>
        <position position="149"/>
    </location>
</feature>